<dbReference type="AlphaFoldDB" id="A0A4U0WZV1"/>
<accession>A0A4U0WZV1</accession>
<evidence type="ECO:0000256" key="8">
    <source>
        <dbReference type="ARBA" id="ARBA00034313"/>
    </source>
</evidence>
<dbReference type="Pfam" id="PF08592">
    <property type="entry name" value="Anthrone_oxy"/>
    <property type="match status" value="1"/>
</dbReference>
<dbReference type="EMBL" id="NAJN01000840">
    <property type="protein sequence ID" value="TKA68183.1"/>
    <property type="molecule type" value="Genomic_DNA"/>
</dbReference>
<protein>
    <recommendedName>
        <fullName evidence="11">Man1/Src1-like C-terminal domain-containing protein</fullName>
    </recommendedName>
</protein>
<sequence length="420" mass="45463">GRETEARAKQLASFALDRLATQAALHAQDSGAYPEAWISMGQLRDDVLRDEFSASRRQKLWEKVQKKVEQNSNVRPMVRESRTGDVSRVWEWIGAVSLLEGTPGSGDRRQSSRRSLIAGSPGRLTPIKGEDGTGEVSEIRNWDEGRTALHLIPFSLHTELLLCLLIGDGYHSYIAPESVTLRTPNLLIIHRPRGDIFNTTDPRASDITAVTVKYRVDIYKTQHLITALIKFFSTQAPLTSTTSMATQTPLPPYIRLVQAIGMSTSACLCGSIATFSYALVPVIGLSPAPLLARQWAKAYSIGASVAPPMAVAAAVAWAWLAAKASSSPTTSTSLTSPFTLYTIAAVLTPSIVPYTLTIMAPVNNALAAKAAFYANTPVADKGAGEDQEVRRLVRRWMWFNAVRAVLVGVGCVAGSWAVVG</sequence>
<dbReference type="Pfam" id="PF09402">
    <property type="entry name" value="MSC"/>
    <property type="match status" value="1"/>
</dbReference>
<evidence type="ECO:0000256" key="3">
    <source>
        <dbReference type="ARBA" id="ARBA00022553"/>
    </source>
</evidence>
<keyword evidence="13" id="KW-1185">Reference proteome</keyword>
<dbReference type="InterPro" id="IPR041885">
    <property type="entry name" value="MAN1_winged_helix_dom"/>
</dbReference>
<dbReference type="PANTHER" id="PTHR35042:SF1">
    <property type="entry name" value="DUF1772-DOMAIN-CONTAINING PROTEIN"/>
    <property type="match status" value="1"/>
</dbReference>
<evidence type="ECO:0000256" key="10">
    <source>
        <dbReference type="SAM" id="Phobius"/>
    </source>
</evidence>
<dbReference type="InterPro" id="IPR018996">
    <property type="entry name" value="Man1/Src1-like_C"/>
</dbReference>
<evidence type="ECO:0000256" key="9">
    <source>
        <dbReference type="SAM" id="MobiDB-lite"/>
    </source>
</evidence>
<organism evidence="12 13">
    <name type="scientific">Cryomyces minteri</name>
    <dbReference type="NCBI Taxonomy" id="331657"/>
    <lineage>
        <taxon>Eukaryota</taxon>
        <taxon>Fungi</taxon>
        <taxon>Dikarya</taxon>
        <taxon>Ascomycota</taxon>
        <taxon>Pezizomycotina</taxon>
        <taxon>Dothideomycetes</taxon>
        <taxon>Dothideomycetes incertae sedis</taxon>
        <taxon>Cryomyces</taxon>
    </lineage>
</organism>
<dbReference type="Gene3D" id="1.10.10.1180">
    <property type="entry name" value="MAN1, winged-helix domain"/>
    <property type="match status" value="1"/>
</dbReference>
<feature type="region of interest" description="Disordered" evidence="9">
    <location>
        <begin position="102"/>
        <end position="132"/>
    </location>
</feature>
<dbReference type="Proteomes" id="UP000308768">
    <property type="component" value="Unassembled WGS sequence"/>
</dbReference>
<name>A0A4U0WZV1_9PEZI</name>
<feature type="transmembrane region" description="Helical" evidence="10">
    <location>
        <begin position="299"/>
        <end position="320"/>
    </location>
</feature>
<feature type="non-terminal residue" evidence="12">
    <location>
        <position position="1"/>
    </location>
</feature>
<feature type="transmembrane region" description="Helical" evidence="10">
    <location>
        <begin position="272"/>
        <end position="292"/>
    </location>
</feature>
<comment type="subcellular location">
    <subcellularLocation>
        <location evidence="1">Membrane</location>
        <topology evidence="1">Multi-pass membrane protein</topology>
    </subcellularLocation>
    <subcellularLocation>
        <location evidence="2">Nucleus inner membrane</location>
    </subcellularLocation>
</comment>
<evidence type="ECO:0000259" key="11">
    <source>
        <dbReference type="Pfam" id="PF09402"/>
    </source>
</evidence>
<dbReference type="OrthoDB" id="2503928at2759"/>
<comment type="similarity">
    <text evidence="8">Belongs to the anthrone oxygenase family.</text>
</comment>
<dbReference type="PANTHER" id="PTHR35042">
    <property type="entry name" value="ANTHRONE OXYGENASE ENCC"/>
    <property type="match status" value="1"/>
</dbReference>
<evidence type="ECO:0000256" key="5">
    <source>
        <dbReference type="ARBA" id="ARBA00022989"/>
    </source>
</evidence>
<keyword evidence="3" id="KW-0597">Phosphoprotein</keyword>
<reference evidence="12 13" key="1">
    <citation type="submission" date="2017-03" db="EMBL/GenBank/DDBJ databases">
        <title>Genomes of endolithic fungi from Antarctica.</title>
        <authorList>
            <person name="Coleine C."/>
            <person name="Masonjones S."/>
            <person name="Stajich J.E."/>
        </authorList>
    </citation>
    <scope>NUCLEOTIDE SEQUENCE [LARGE SCALE GENOMIC DNA]</scope>
    <source>
        <strain evidence="12 13">CCFEE 5187</strain>
    </source>
</reference>
<feature type="domain" description="Man1/Src1-like C-terminal" evidence="11">
    <location>
        <begin position="2"/>
        <end position="94"/>
    </location>
</feature>
<keyword evidence="5 10" id="KW-1133">Transmembrane helix</keyword>
<dbReference type="GO" id="GO:0005637">
    <property type="term" value="C:nuclear inner membrane"/>
    <property type="evidence" value="ECO:0007669"/>
    <property type="project" value="UniProtKB-SubCell"/>
</dbReference>
<feature type="transmembrane region" description="Helical" evidence="10">
    <location>
        <begin position="397"/>
        <end position="419"/>
    </location>
</feature>
<evidence type="ECO:0000313" key="13">
    <source>
        <dbReference type="Proteomes" id="UP000308768"/>
    </source>
</evidence>
<feature type="transmembrane region" description="Helical" evidence="10">
    <location>
        <begin position="340"/>
        <end position="362"/>
    </location>
</feature>
<evidence type="ECO:0000256" key="1">
    <source>
        <dbReference type="ARBA" id="ARBA00004141"/>
    </source>
</evidence>
<evidence type="ECO:0000256" key="4">
    <source>
        <dbReference type="ARBA" id="ARBA00022692"/>
    </source>
</evidence>
<dbReference type="InterPro" id="IPR013901">
    <property type="entry name" value="Anthrone_oxy"/>
</dbReference>
<evidence type="ECO:0000256" key="7">
    <source>
        <dbReference type="ARBA" id="ARBA00023242"/>
    </source>
</evidence>
<evidence type="ECO:0000256" key="2">
    <source>
        <dbReference type="ARBA" id="ARBA00004540"/>
    </source>
</evidence>
<comment type="caution">
    <text evidence="12">The sequence shown here is derived from an EMBL/GenBank/DDBJ whole genome shotgun (WGS) entry which is preliminary data.</text>
</comment>
<keyword evidence="4 10" id="KW-0812">Transmembrane</keyword>
<keyword evidence="6 10" id="KW-0472">Membrane</keyword>
<gene>
    <name evidence="12" type="ORF">B0A49_07132</name>
</gene>
<proteinExistence type="inferred from homology"/>
<keyword evidence="7" id="KW-0539">Nucleus</keyword>
<evidence type="ECO:0000256" key="6">
    <source>
        <dbReference type="ARBA" id="ARBA00023136"/>
    </source>
</evidence>
<evidence type="ECO:0000313" key="12">
    <source>
        <dbReference type="EMBL" id="TKA68183.1"/>
    </source>
</evidence>